<accession>A0A852VNB1</accession>
<evidence type="ECO:0000256" key="6">
    <source>
        <dbReference type="ARBA" id="ARBA00022694"/>
    </source>
</evidence>
<evidence type="ECO:0000256" key="5">
    <source>
        <dbReference type="ARBA" id="ARBA00022630"/>
    </source>
</evidence>
<dbReference type="PROSITE" id="PS01280">
    <property type="entry name" value="GIDA_1"/>
    <property type="match status" value="1"/>
</dbReference>
<dbReference type="InterPro" id="IPR020595">
    <property type="entry name" value="MnmG-rel_CS"/>
</dbReference>
<dbReference type="PROSITE" id="PS01281">
    <property type="entry name" value="GIDA_2"/>
    <property type="match status" value="1"/>
</dbReference>
<dbReference type="Gene3D" id="1.10.10.1800">
    <property type="entry name" value="tRNA uridine 5-carboxymethylaminomethyl modification enzyme MnmG/GidA"/>
    <property type="match status" value="1"/>
</dbReference>
<evidence type="ECO:0000256" key="10">
    <source>
        <dbReference type="ARBA" id="ARBA00031800"/>
    </source>
</evidence>
<evidence type="ECO:0000256" key="8">
    <source>
        <dbReference type="ARBA" id="ARBA00023027"/>
    </source>
</evidence>
<evidence type="ECO:0000259" key="12">
    <source>
        <dbReference type="SMART" id="SM01228"/>
    </source>
</evidence>
<feature type="binding site" evidence="11">
    <location>
        <begin position="307"/>
        <end position="321"/>
    </location>
    <ligand>
        <name>NAD(+)</name>
        <dbReference type="ChEBI" id="CHEBI:57540"/>
    </ligand>
</feature>
<dbReference type="Proteomes" id="UP000564385">
    <property type="component" value="Unassembled WGS sequence"/>
</dbReference>
<sequence length="691" mass="75961">MSFSEQFDVVVVGAGHAGCEAAMAAARMGLRTAIFTLNLDLIAQMSCNPAIGGIAKGHLVREVDALGGVMGEVADATGIQFRLLNTSRGPAVWSPRAQCDKALYRVKMREVLEGQKNLFIKQAEVVDLIVEDENSDIPPFANNAKDGAPGEFSPKRVVRGLKLRDGRVIHAAATIVTTGTFLNGLIHCGEQQYTAGRGGEPASVLLGEALKRLGLRECRLKTGTPPRLDGRTIDWSQFQEQPGDEDPTPFSFRSASQRVSESAGQRWVPNLRQVNCHIAHTTPGTLRLIRDNVHRSPMYTGQIEAIGPRYCPSIEDKIVRFPEKTRHQFFLEPEGLNTHEVYINGMSTSLPMEIQSAMVRSIPGLERAEMLRPGYAIEYDAIDPTELDRTLRVKSFAGLYLAGQINGTSGYEEAACQGLMAGINAALAVKAALSGEPEDGFTLDRTEAYTGILIDDLISKGTNEPYRMFTSRAEFRLHLRIDNADSRLTPHGRRLGLIDDAAWAEYEAKQARADAFERLLGSARVRAEELPVALRERLDGDAAGISGQTFAQLLKRPEVPVEEIAPVLRERLRDGDEVLGGWVAAMDAAGDARLPAWVRNEMKTVETEIKYSGYLDQQRRSMEKMRRAEKRAIPGWFDYSTVSGLSSEMKEILLRVRPQTIGQASRIAGVTPAAVSLIHVYIEIQGRARVA</sequence>
<dbReference type="GO" id="GO:0002098">
    <property type="term" value="P:tRNA wobble uridine modification"/>
    <property type="evidence" value="ECO:0007669"/>
    <property type="project" value="InterPro"/>
</dbReference>
<dbReference type="Gene3D" id="3.50.50.60">
    <property type="entry name" value="FAD/NAD(P)-binding domain"/>
    <property type="match status" value="2"/>
</dbReference>
<comment type="cofactor">
    <cofactor evidence="1 11">
        <name>FAD</name>
        <dbReference type="ChEBI" id="CHEBI:57692"/>
    </cofactor>
</comment>
<organism evidence="13 14">
    <name type="scientific">Tunturiibacter lichenicola</name>
    <dbReference type="NCBI Taxonomy" id="2051959"/>
    <lineage>
        <taxon>Bacteria</taxon>
        <taxon>Pseudomonadati</taxon>
        <taxon>Acidobacteriota</taxon>
        <taxon>Terriglobia</taxon>
        <taxon>Terriglobales</taxon>
        <taxon>Acidobacteriaceae</taxon>
        <taxon>Tunturiibacter</taxon>
    </lineage>
</organism>
<dbReference type="AlphaFoldDB" id="A0A852VNB1"/>
<dbReference type="GO" id="GO:0050660">
    <property type="term" value="F:flavin adenine dinucleotide binding"/>
    <property type="evidence" value="ECO:0007669"/>
    <property type="project" value="UniProtKB-UniRule"/>
</dbReference>
<feature type="binding site" evidence="11">
    <location>
        <begin position="13"/>
        <end position="18"/>
    </location>
    <ligand>
        <name>FAD</name>
        <dbReference type="ChEBI" id="CHEBI:57692"/>
    </ligand>
</feature>
<reference evidence="13 14" key="1">
    <citation type="submission" date="2020-07" db="EMBL/GenBank/DDBJ databases">
        <title>Genomic Encyclopedia of Type Strains, Phase IV (KMG-V): Genome sequencing to study the core and pangenomes of soil and plant-associated prokaryotes.</title>
        <authorList>
            <person name="Whitman W."/>
        </authorList>
    </citation>
    <scope>NUCLEOTIDE SEQUENCE [LARGE SCALE GENOMIC DNA]</scope>
    <source>
        <strain evidence="13 14">M8UP22</strain>
    </source>
</reference>
<feature type="binding site" evidence="11">
    <location>
        <position position="203"/>
    </location>
    <ligand>
        <name>FAD</name>
        <dbReference type="ChEBI" id="CHEBI:57692"/>
    </ligand>
</feature>
<keyword evidence="6 11" id="KW-0819">tRNA processing</keyword>
<dbReference type="InterPro" id="IPR047001">
    <property type="entry name" value="MnmG_C_subdom"/>
</dbReference>
<dbReference type="EMBL" id="JACCCU010000003">
    <property type="protein sequence ID" value="NYF91904.1"/>
    <property type="molecule type" value="Genomic_DNA"/>
</dbReference>
<dbReference type="FunFam" id="1.10.150.570:FF:000001">
    <property type="entry name" value="tRNA uridine 5-carboxymethylaminomethyl modification enzyme MnmG"/>
    <property type="match status" value="1"/>
</dbReference>
<dbReference type="InterPro" id="IPR049312">
    <property type="entry name" value="GIDA_C_N"/>
</dbReference>
<evidence type="ECO:0000313" key="14">
    <source>
        <dbReference type="Proteomes" id="UP000564385"/>
    </source>
</evidence>
<evidence type="ECO:0000256" key="3">
    <source>
        <dbReference type="ARBA" id="ARBA00007653"/>
    </source>
</evidence>
<dbReference type="SUPFAM" id="SSF51905">
    <property type="entry name" value="FAD/NAD(P)-binding domain"/>
    <property type="match status" value="1"/>
</dbReference>
<keyword evidence="8 11" id="KW-0520">NAD</keyword>
<dbReference type="PANTHER" id="PTHR11806">
    <property type="entry name" value="GLUCOSE INHIBITED DIVISION PROTEIN A"/>
    <property type="match status" value="1"/>
</dbReference>
<evidence type="ECO:0000256" key="4">
    <source>
        <dbReference type="ARBA" id="ARBA00020461"/>
    </source>
</evidence>
<gene>
    <name evidence="11" type="primary">mnmG</name>
    <name evidence="11" type="synonym">gidA</name>
    <name evidence="13" type="ORF">HDF08_004023</name>
</gene>
<keyword evidence="11" id="KW-0963">Cytoplasm</keyword>
<comment type="subunit">
    <text evidence="9 11">Homodimer. Heterotetramer of two MnmE and two MnmG subunits.</text>
</comment>
<dbReference type="InterPro" id="IPR036188">
    <property type="entry name" value="FAD/NAD-bd_sf"/>
</dbReference>
<dbReference type="InterPro" id="IPR026904">
    <property type="entry name" value="MnmG_C"/>
</dbReference>
<dbReference type="Pfam" id="PF01134">
    <property type="entry name" value="GIDA"/>
    <property type="match status" value="1"/>
</dbReference>
<dbReference type="NCBIfam" id="TIGR00136">
    <property type="entry name" value="mnmG_gidA"/>
    <property type="match status" value="1"/>
</dbReference>
<evidence type="ECO:0000256" key="7">
    <source>
        <dbReference type="ARBA" id="ARBA00022827"/>
    </source>
</evidence>
<evidence type="ECO:0000256" key="2">
    <source>
        <dbReference type="ARBA" id="ARBA00003717"/>
    </source>
</evidence>
<dbReference type="Pfam" id="PF13932">
    <property type="entry name" value="SAM_GIDA_C"/>
    <property type="match status" value="1"/>
</dbReference>
<dbReference type="InterPro" id="IPR040131">
    <property type="entry name" value="MnmG_N"/>
</dbReference>
<comment type="subcellular location">
    <subcellularLocation>
        <location evidence="11">Cytoplasm</location>
    </subcellularLocation>
</comment>
<evidence type="ECO:0000256" key="1">
    <source>
        <dbReference type="ARBA" id="ARBA00001974"/>
    </source>
</evidence>
<dbReference type="PANTHER" id="PTHR11806:SF0">
    <property type="entry name" value="PROTEIN MTO1 HOMOLOG, MITOCHONDRIAL"/>
    <property type="match status" value="1"/>
</dbReference>
<dbReference type="FunFam" id="3.50.50.60:FF:000002">
    <property type="entry name" value="tRNA uridine 5-carboxymethylaminomethyl modification enzyme MnmG"/>
    <property type="match status" value="1"/>
</dbReference>
<protein>
    <recommendedName>
        <fullName evidence="4 11">tRNA uridine 5-carboxymethylaminomethyl modification enzyme MnmG</fullName>
    </recommendedName>
    <alternativeName>
        <fullName evidence="10 11">Glucose-inhibited division protein A</fullName>
    </alternativeName>
</protein>
<feature type="binding site" evidence="11">
    <location>
        <position position="125"/>
    </location>
    <ligand>
        <name>FAD</name>
        <dbReference type="ChEBI" id="CHEBI:57692"/>
    </ligand>
</feature>
<keyword evidence="7 11" id="KW-0274">FAD</keyword>
<dbReference type="Gene3D" id="1.10.150.570">
    <property type="entry name" value="GidA associated domain, C-terminal subdomain"/>
    <property type="match status" value="1"/>
</dbReference>
<dbReference type="Pfam" id="PF21680">
    <property type="entry name" value="GIDA_C_1st"/>
    <property type="match status" value="1"/>
</dbReference>
<dbReference type="HAMAP" id="MF_00129">
    <property type="entry name" value="MnmG_GidA"/>
    <property type="match status" value="1"/>
</dbReference>
<dbReference type="InterPro" id="IPR004416">
    <property type="entry name" value="MnmG"/>
</dbReference>
<dbReference type="SMART" id="SM01228">
    <property type="entry name" value="GIDA_assoc_3"/>
    <property type="match status" value="1"/>
</dbReference>
<comment type="function">
    <text evidence="2 11">NAD-binding protein involved in the addition of a carboxymethylaminomethyl (cmnm) group at the wobble position (U34) of certain tRNAs, forming tRNA-cmnm(5)s(2)U34.</text>
</comment>
<dbReference type="GO" id="GO:0005829">
    <property type="term" value="C:cytosol"/>
    <property type="evidence" value="ECO:0007669"/>
    <property type="project" value="TreeGrafter"/>
</dbReference>
<keyword evidence="5 11" id="KW-0285">Flavoprotein</keyword>
<dbReference type="GO" id="GO:0030488">
    <property type="term" value="P:tRNA methylation"/>
    <property type="evidence" value="ECO:0007669"/>
    <property type="project" value="TreeGrafter"/>
</dbReference>
<evidence type="ECO:0000313" key="13">
    <source>
        <dbReference type="EMBL" id="NYF91904.1"/>
    </source>
</evidence>
<evidence type="ECO:0000256" key="11">
    <source>
        <dbReference type="HAMAP-Rule" id="MF_00129"/>
    </source>
</evidence>
<evidence type="ECO:0000256" key="9">
    <source>
        <dbReference type="ARBA" id="ARBA00025948"/>
    </source>
</evidence>
<dbReference type="InterPro" id="IPR002218">
    <property type="entry name" value="MnmG-rel"/>
</dbReference>
<comment type="similarity">
    <text evidence="3 11">Belongs to the MnmG family.</text>
</comment>
<feature type="binding site" evidence="11">
    <location>
        <position position="404"/>
    </location>
    <ligand>
        <name>FAD</name>
        <dbReference type="ChEBI" id="CHEBI:57692"/>
    </ligand>
</feature>
<comment type="caution">
    <text evidence="13">The sequence shown here is derived from an EMBL/GenBank/DDBJ whole genome shotgun (WGS) entry which is preliminary data.</text>
</comment>
<dbReference type="InterPro" id="IPR044920">
    <property type="entry name" value="MnmG_C_subdom_sf"/>
</dbReference>
<feature type="domain" description="tRNA uridine 5-carboxymethylaminomethyl modification enzyme C-terminal subdomain" evidence="12">
    <location>
        <begin position="609"/>
        <end position="680"/>
    </location>
</feature>
<proteinExistence type="inferred from homology"/>
<name>A0A852VNB1_9BACT</name>